<name>A0A1B2ASA7_LOXSM</name>
<keyword evidence="8" id="KW-0456">Lyase</keyword>
<feature type="chain" id="PRO_5008534345" evidence="9">
    <location>
        <begin position="22"/>
        <end position="338"/>
    </location>
</feature>
<evidence type="ECO:0000256" key="7">
    <source>
        <dbReference type="ARBA" id="ARBA00023157"/>
    </source>
</evidence>
<protein>
    <submittedName>
        <fullName evidence="10">Loxtox protein</fullName>
    </submittedName>
</protein>
<evidence type="ECO:0000256" key="1">
    <source>
        <dbReference type="ARBA" id="ARBA00000110"/>
    </source>
</evidence>
<dbReference type="SUPFAM" id="SSF51695">
    <property type="entry name" value="PLC-like phosphodiesterases"/>
    <property type="match status" value="1"/>
</dbReference>
<comment type="catalytic activity">
    <reaction evidence="1">
        <text>an N-(acyl)-sphingosylphosphoethanolamine = an N-(acyl)-sphingosyl-1,3-cyclic phosphate + ethanolamine</text>
        <dbReference type="Rhea" id="RHEA:60648"/>
        <dbReference type="ChEBI" id="CHEBI:57603"/>
        <dbReference type="ChEBI" id="CHEBI:143891"/>
        <dbReference type="ChEBI" id="CHEBI:143892"/>
    </reaction>
</comment>
<dbReference type="Gene3D" id="3.20.20.190">
    <property type="entry name" value="Phosphatidylinositol (PI) phosphodiesterase"/>
    <property type="match status" value="1"/>
</dbReference>
<reference evidence="10" key="1">
    <citation type="journal article" date="2016" name="Toxicon">
        <title>Transcriptome analysis of Loxosceles similis venom: description of Loxtox protein family and identification of a new group of Phospholipases D.</title>
        <authorList>
            <person name="Dantas A.E."/>
            <person name="Carmo A.O."/>
            <person name="Horta C.C.R."/>
            <person name="Leal H.G."/>
            <person name="Oliveira-Mendes B.B.R."/>
            <person name="Martins A.P.V."/>
            <person name="Chavez-Olortegui C."/>
            <person name="Kalapothakis E."/>
        </authorList>
    </citation>
    <scope>NUCLEOTIDE SEQUENCE</scope>
    <source>
        <strain evidence="10">Loxtox_s7A</strain>
    </source>
</reference>
<dbReference type="EMBL" id="KU891951">
    <property type="protein sequence ID" value="ANY30975.1"/>
    <property type="molecule type" value="mRNA"/>
</dbReference>
<keyword evidence="6" id="KW-0460">Magnesium</keyword>
<evidence type="ECO:0000256" key="2">
    <source>
        <dbReference type="ARBA" id="ARBA00001142"/>
    </source>
</evidence>
<comment type="catalytic activity">
    <reaction evidence="2">
        <text>a 1-acyl-sn-glycero-3-phosphocholine = a 1-acyl-sn-glycero-2,3-cyclic phosphate + choline</text>
        <dbReference type="Rhea" id="RHEA:60700"/>
        <dbReference type="ChEBI" id="CHEBI:15354"/>
        <dbReference type="ChEBI" id="CHEBI:58168"/>
        <dbReference type="ChEBI" id="CHEBI:143947"/>
    </reaction>
</comment>
<dbReference type="CDD" id="cd08576">
    <property type="entry name" value="GDPD_like_SMaseD_PLD"/>
    <property type="match status" value="1"/>
</dbReference>
<accession>A0A1B2ASA7</accession>
<evidence type="ECO:0000313" key="10">
    <source>
        <dbReference type="EMBL" id="ANY30975.1"/>
    </source>
</evidence>
<dbReference type="GO" id="GO:0006629">
    <property type="term" value="P:lipid metabolic process"/>
    <property type="evidence" value="ECO:0007669"/>
    <property type="project" value="InterPro"/>
</dbReference>
<dbReference type="GO" id="GO:0005576">
    <property type="term" value="C:extracellular region"/>
    <property type="evidence" value="ECO:0007669"/>
    <property type="project" value="UniProtKB-SubCell"/>
</dbReference>
<dbReference type="AlphaFoldDB" id="A0A1B2ASA7"/>
<evidence type="ECO:0000256" key="5">
    <source>
        <dbReference type="ARBA" id="ARBA00022723"/>
    </source>
</evidence>
<dbReference type="GO" id="GO:0016829">
    <property type="term" value="F:lyase activity"/>
    <property type="evidence" value="ECO:0007669"/>
    <property type="project" value="UniProtKB-KW"/>
</dbReference>
<evidence type="ECO:0000256" key="9">
    <source>
        <dbReference type="SAM" id="SignalP"/>
    </source>
</evidence>
<keyword evidence="7" id="KW-1015">Disulfide bond</keyword>
<keyword evidence="5" id="KW-0479">Metal-binding</keyword>
<organism evidence="10">
    <name type="scientific">Loxosceles similis</name>
    <name type="common">Brazilian brown spider</name>
    <name type="synonym">Loxosceles surata</name>
    <dbReference type="NCBI Taxonomy" id="321804"/>
    <lineage>
        <taxon>Eukaryota</taxon>
        <taxon>Metazoa</taxon>
        <taxon>Ecdysozoa</taxon>
        <taxon>Arthropoda</taxon>
        <taxon>Chelicerata</taxon>
        <taxon>Arachnida</taxon>
        <taxon>Araneae</taxon>
        <taxon>Araneomorphae</taxon>
        <taxon>Haplogynae</taxon>
        <taxon>Scytodoidea</taxon>
        <taxon>Sicariidae</taxon>
        <taxon>Loxosceles</taxon>
    </lineage>
</organism>
<feature type="signal peptide" evidence="9">
    <location>
        <begin position="1"/>
        <end position="21"/>
    </location>
</feature>
<evidence type="ECO:0000256" key="3">
    <source>
        <dbReference type="ARBA" id="ARBA00004613"/>
    </source>
</evidence>
<dbReference type="GO" id="GO:0008081">
    <property type="term" value="F:phosphoric diester hydrolase activity"/>
    <property type="evidence" value="ECO:0007669"/>
    <property type="project" value="InterPro"/>
</dbReference>
<proteinExistence type="evidence at transcript level"/>
<keyword evidence="4" id="KW-0964">Secreted</keyword>
<keyword evidence="9" id="KW-0732">Signal</keyword>
<sequence length="338" mass="38580">MLFLVFRTLCCWILILQGAEADVSEMGENRRPIWNIARTVNAEYPIDMFLEDDANPIGIAEFLDFGANALQIEVMFDSSGTAQSVSRKSPCDCSRTCVKWIDFSYYLDDLRHFTTPDDSMFREELVLIVLDLKVSDFNPSLSFKAGKDLAQKLLDHYWQKESSGARAYILLSVPSTKNAALIRAFNLTLQKGEFAFFGEKVGIDISGDDDLFSVRRIVERLGMTGWHVWQSDVITNCLLREKSQLREAVEERDSQGYMNKVYTLTADRHATIRNALRAGVDGVMTNFPNHLTDVLKETEFKDKFKLATYDDSPWETYMEDTEYISNTLNVDDISIAKK</sequence>
<dbReference type="SMR" id="A0A1B2ASA7"/>
<dbReference type="GO" id="GO:0046872">
    <property type="term" value="F:metal ion binding"/>
    <property type="evidence" value="ECO:0007669"/>
    <property type="project" value="UniProtKB-KW"/>
</dbReference>
<dbReference type="InterPro" id="IPR017946">
    <property type="entry name" value="PLC-like_Pdiesterase_TIM-brl"/>
</dbReference>
<comment type="subcellular location">
    <subcellularLocation>
        <location evidence="3">Secreted</location>
    </subcellularLocation>
</comment>
<evidence type="ECO:0000256" key="8">
    <source>
        <dbReference type="ARBA" id="ARBA00023239"/>
    </source>
</evidence>
<evidence type="ECO:0000256" key="4">
    <source>
        <dbReference type="ARBA" id="ARBA00022525"/>
    </source>
</evidence>
<evidence type="ECO:0000256" key="6">
    <source>
        <dbReference type="ARBA" id="ARBA00022842"/>
    </source>
</evidence>